<dbReference type="Proteomes" id="UP001367508">
    <property type="component" value="Unassembled WGS sequence"/>
</dbReference>
<name>A0AAN9R8Z6_CANGL</name>
<dbReference type="EMBL" id="JAYMYQ010000001">
    <property type="protein sequence ID" value="KAK7362239.1"/>
    <property type="molecule type" value="Genomic_DNA"/>
</dbReference>
<proteinExistence type="predicted"/>
<evidence type="ECO:0000313" key="2">
    <source>
        <dbReference type="Proteomes" id="UP001367508"/>
    </source>
</evidence>
<sequence length="200" mass="23440">MEPEIRNWPNYLNSDCMVLNYRLSNPWHKPESIQVSVLLFCRPALSHGLIFASIRPIAMTDPRILLRYVLQIESIFWCGGFEVHHLDSQIPWQSWPTRRVGNKCSSLIQTAKKPFSLVWKANLNNSKTEMMHNLNMNEISSITIENRLRQDYSLPVPLEFTTMKNSLEAPHRTPNKKREKALVWLGKSRRNVRKNRDLCN</sequence>
<keyword evidence="2" id="KW-1185">Reference proteome</keyword>
<accession>A0AAN9R8Z6</accession>
<gene>
    <name evidence="1" type="ORF">VNO77_04348</name>
</gene>
<protein>
    <submittedName>
        <fullName evidence="1">Uncharacterized protein</fullName>
    </submittedName>
</protein>
<comment type="caution">
    <text evidence="1">The sequence shown here is derived from an EMBL/GenBank/DDBJ whole genome shotgun (WGS) entry which is preliminary data.</text>
</comment>
<evidence type="ECO:0000313" key="1">
    <source>
        <dbReference type="EMBL" id="KAK7362239.1"/>
    </source>
</evidence>
<reference evidence="1 2" key="1">
    <citation type="submission" date="2024-01" db="EMBL/GenBank/DDBJ databases">
        <title>The genomes of 5 underutilized Papilionoideae crops provide insights into root nodulation and disease resistanc.</title>
        <authorList>
            <person name="Jiang F."/>
        </authorList>
    </citation>
    <scope>NUCLEOTIDE SEQUENCE [LARGE SCALE GENOMIC DNA]</scope>
    <source>
        <strain evidence="1">LVBAO_FW01</strain>
        <tissue evidence="1">Leaves</tissue>
    </source>
</reference>
<dbReference type="AlphaFoldDB" id="A0AAN9R8Z6"/>
<organism evidence="1 2">
    <name type="scientific">Canavalia gladiata</name>
    <name type="common">Sword bean</name>
    <name type="synonym">Dolichos gladiatus</name>
    <dbReference type="NCBI Taxonomy" id="3824"/>
    <lineage>
        <taxon>Eukaryota</taxon>
        <taxon>Viridiplantae</taxon>
        <taxon>Streptophyta</taxon>
        <taxon>Embryophyta</taxon>
        <taxon>Tracheophyta</taxon>
        <taxon>Spermatophyta</taxon>
        <taxon>Magnoliopsida</taxon>
        <taxon>eudicotyledons</taxon>
        <taxon>Gunneridae</taxon>
        <taxon>Pentapetalae</taxon>
        <taxon>rosids</taxon>
        <taxon>fabids</taxon>
        <taxon>Fabales</taxon>
        <taxon>Fabaceae</taxon>
        <taxon>Papilionoideae</taxon>
        <taxon>50 kb inversion clade</taxon>
        <taxon>NPAAA clade</taxon>
        <taxon>indigoferoid/millettioid clade</taxon>
        <taxon>Phaseoleae</taxon>
        <taxon>Canavalia</taxon>
    </lineage>
</organism>